<dbReference type="PANTHER" id="PTHR33568">
    <property type="entry name" value="DNA POLYMERASE"/>
    <property type="match status" value="1"/>
</dbReference>
<protein>
    <recommendedName>
        <fullName evidence="2">DNA-directed DNA polymerase</fullName>
        <ecNumber evidence="2">2.7.7.7</ecNumber>
    </recommendedName>
</protein>
<keyword evidence="3" id="KW-0808">Transferase</keyword>
<dbReference type="Gene3D" id="3.30.420.10">
    <property type="entry name" value="Ribonuclease H-like superfamily/Ribonuclease H"/>
    <property type="match status" value="1"/>
</dbReference>
<evidence type="ECO:0000256" key="8">
    <source>
        <dbReference type="ARBA" id="ARBA00049244"/>
    </source>
</evidence>
<dbReference type="GO" id="GO:0003887">
    <property type="term" value="F:DNA-directed DNA polymerase activity"/>
    <property type="evidence" value="ECO:0007669"/>
    <property type="project" value="UniProtKB-KW"/>
</dbReference>
<evidence type="ECO:0000256" key="4">
    <source>
        <dbReference type="ARBA" id="ARBA00022695"/>
    </source>
</evidence>
<dbReference type="InterPro" id="IPR023211">
    <property type="entry name" value="DNA_pol_palm_dom_sf"/>
</dbReference>
<comment type="caution">
    <text evidence="11">The sequence shown here is derived from an EMBL/GenBank/DDBJ whole genome shotgun (WGS) entry which is preliminary data.</text>
</comment>
<evidence type="ECO:0000259" key="10">
    <source>
        <dbReference type="Pfam" id="PF03175"/>
    </source>
</evidence>
<accession>A0A6V7WCL0</accession>
<dbReference type="InterPro" id="IPR012337">
    <property type="entry name" value="RNaseH-like_sf"/>
</dbReference>
<feature type="domain" description="DNA-directed DNA polymerase family B mitochondria/virus" evidence="10">
    <location>
        <begin position="951"/>
        <end position="1123"/>
    </location>
</feature>
<feature type="domain" description="DNA-directed DNA polymerase family B mitochondria/virus" evidence="10">
    <location>
        <begin position="601"/>
        <end position="793"/>
    </location>
</feature>
<sequence>MNSNNRRNAIDNNNEIPRQRPRQEEYFTIESSEPFASTSRNTRGESCTIRFRPLEENARPDLAMSDVVSQLMDRVLAGRPEPLLVGLQVHPPNFHHPFTLPLRPLAQNNPAALAAAIERLNEISQAGIDLLSGTTTTKVVAVWPLGAQRTANPAGNSGGCVNDQEHVVTARCRSIVRIINPNDRLCLARAVFVGLTKIWMMERGEAAGVFKAFCKQPQDQHAGPAQEMLRKAGIPLNLQEYSLAHLEILQQSLSHHMGGAGYIRLVVFKKEQQYRIVYKGDGKAARFNICILLENNHYHYIDRPEQLFNVDRYCVDCEKGVSRWSHWAGCSVVCRLCMRSGPEFPCQLDVRIPCAACGFVFPNRSCYDYHLRNEAPEEMIRRGNRPFRSICQMRRICSQCSHIIYAENEQRHQAECQPWGQRQQQQQQPSVSSSNLHLSCKKCKGPHAQEQPCYIQPLKEVRDEEDNEKRTPLRLCFFDAETSQDEPMHISNNINGFKHVPLLIIAEVICEKCILAGIGVENIGQRAEGCFCGKPCNDQWRRWCSPPFRNSQDDNTPTPDNIFYNPRRMYFHSFDSDQQSPVDQFLDYLQNHGPKNILTVCIAHNGGKYDFHLLLEALHHRSIPPKRLCTTGLKIYSMRLGGSHRRRVLFKDSLNYFFCELDALTKVFSLPEEVATTKPFFPYLYVKRQHLHERIRGVPPVQYYQPDYKKDEKRAKLLEWHQQQMNNPTIHFQLREQLIIYCLNDVAILRESVLRFRHLIGEHTQKLDPFIAASTAAGLALTTLRRCFLPENWLVHSPEGGYLRGRRASAESQRYIKLFEKENPEAEGKVQCAQWAIGEAHVEDTGYRLDGLWYRSPPLRPLAIEYMGCYYHGCPICFPVRSQRLAAGKTAEELYERTQHRLWELEHQHGYALHVVWGHEMKERLNGNPGLKRQWWEIEYVKPMDPREDCLRGGRTEPFKLHHVCGNDEEILYIDIVSLYPYVMKAREFPIGHPTVLTRETLLNSLPWTRPNNNAYKGLLLVRVVPPTSIRGLPPLLGYRTHDGRLTFPLCAACADDRQQHQCHHSEKQRAWVSGYTHVEVNKALELGYKVIDVHEVWHYERWDPDLFKGYVNTFVGLKQQASGWPQGCETLEQKQRYVADFEQVEGIRLEMAKVEFNPGLRMIAKILANSLWGKLAQRVGGTEIRYARTPAEFHQILEDPTLDTLDFAHVSEEMDRCVVRKKAEFATAPETNCLPVAAFVTSYARLHLYGYMQQVNDIGGQLLYCDTDSIIYVARQGGERVVEGEALGQMKREIPTRRIVEFVAGGPKNYGYRHVDAATGGDERAELKIRSFPLSYATHQLLNFHSMKQLVLDQFNIDGEIDEVLADGVIGVDFPQIGRTRLSELYTHMAHKDYRPCYEKGRILPGMETLPFGYREELEEVQDDFEALPGGSEWTRDDFLARYS</sequence>
<dbReference type="Gene3D" id="3.90.1600.10">
    <property type="entry name" value="Palm domain of DNA polymerase"/>
    <property type="match status" value="1"/>
</dbReference>
<comment type="similarity">
    <text evidence="1">Belongs to the DNA polymerase type-B family.</text>
</comment>
<evidence type="ECO:0000256" key="9">
    <source>
        <dbReference type="SAM" id="MobiDB-lite"/>
    </source>
</evidence>
<dbReference type="InterPro" id="IPR036397">
    <property type="entry name" value="RNaseH_sf"/>
</dbReference>
<dbReference type="GO" id="GO:0003677">
    <property type="term" value="F:DNA binding"/>
    <property type="evidence" value="ECO:0007669"/>
    <property type="project" value="UniProtKB-KW"/>
</dbReference>
<evidence type="ECO:0000256" key="6">
    <source>
        <dbReference type="ARBA" id="ARBA00022932"/>
    </source>
</evidence>
<reference evidence="11 12" key="1">
    <citation type="submission" date="2020-08" db="EMBL/GenBank/DDBJ databases">
        <authorList>
            <person name="Koutsovoulos G."/>
            <person name="Danchin GJ E."/>
        </authorList>
    </citation>
    <scope>NUCLEOTIDE SEQUENCE [LARGE SCALE GENOMIC DNA]</scope>
</reference>
<name>A0A6V7WCL0_MELEN</name>
<dbReference type="PRINTS" id="PR00106">
    <property type="entry name" value="DNAPOLB"/>
</dbReference>
<dbReference type="GO" id="GO:0042575">
    <property type="term" value="C:DNA polymerase complex"/>
    <property type="evidence" value="ECO:0007669"/>
    <property type="project" value="UniProtKB-ARBA"/>
</dbReference>
<organism evidence="11 12">
    <name type="scientific">Meloidogyne enterolobii</name>
    <name type="common">Root-knot nematode worm</name>
    <name type="synonym">Meloidogyne mayaguensis</name>
    <dbReference type="NCBI Taxonomy" id="390850"/>
    <lineage>
        <taxon>Eukaryota</taxon>
        <taxon>Metazoa</taxon>
        <taxon>Ecdysozoa</taxon>
        <taxon>Nematoda</taxon>
        <taxon>Chromadorea</taxon>
        <taxon>Rhabditida</taxon>
        <taxon>Tylenchina</taxon>
        <taxon>Tylenchomorpha</taxon>
        <taxon>Tylenchoidea</taxon>
        <taxon>Meloidogynidae</taxon>
        <taxon>Meloidogyninae</taxon>
        <taxon>Meloidogyne</taxon>
    </lineage>
</organism>
<dbReference type="EMBL" id="CAJEWN010000513">
    <property type="protein sequence ID" value="CAD2184719.1"/>
    <property type="molecule type" value="Genomic_DNA"/>
</dbReference>
<dbReference type="GO" id="GO:0006260">
    <property type="term" value="P:DNA replication"/>
    <property type="evidence" value="ECO:0007669"/>
    <property type="project" value="UniProtKB-KW"/>
</dbReference>
<evidence type="ECO:0000256" key="5">
    <source>
        <dbReference type="ARBA" id="ARBA00022705"/>
    </source>
</evidence>
<dbReference type="InterPro" id="IPR043502">
    <property type="entry name" value="DNA/RNA_pol_sf"/>
</dbReference>
<keyword evidence="5" id="KW-0235">DNA replication</keyword>
<evidence type="ECO:0000256" key="3">
    <source>
        <dbReference type="ARBA" id="ARBA00022679"/>
    </source>
</evidence>
<dbReference type="EC" id="2.7.7.7" evidence="2"/>
<dbReference type="GO" id="GO:0000166">
    <property type="term" value="F:nucleotide binding"/>
    <property type="evidence" value="ECO:0007669"/>
    <property type="project" value="InterPro"/>
</dbReference>
<comment type="catalytic activity">
    <reaction evidence="8">
        <text>DNA(n) + a 2'-deoxyribonucleoside 5'-triphosphate = DNA(n+1) + diphosphate</text>
        <dbReference type="Rhea" id="RHEA:22508"/>
        <dbReference type="Rhea" id="RHEA-COMP:17339"/>
        <dbReference type="Rhea" id="RHEA-COMP:17340"/>
        <dbReference type="ChEBI" id="CHEBI:33019"/>
        <dbReference type="ChEBI" id="CHEBI:61560"/>
        <dbReference type="ChEBI" id="CHEBI:173112"/>
        <dbReference type="EC" id="2.7.7.7"/>
    </reaction>
</comment>
<feature type="region of interest" description="Disordered" evidence="9">
    <location>
        <begin position="1"/>
        <end position="23"/>
    </location>
</feature>
<dbReference type="PANTHER" id="PTHR33568:SF3">
    <property type="entry name" value="DNA-DIRECTED DNA POLYMERASE"/>
    <property type="match status" value="1"/>
</dbReference>
<gene>
    <name evidence="11" type="ORF">MENT_LOCUS37090</name>
</gene>
<evidence type="ECO:0000256" key="7">
    <source>
        <dbReference type="ARBA" id="ARBA00023125"/>
    </source>
</evidence>
<evidence type="ECO:0000256" key="1">
    <source>
        <dbReference type="ARBA" id="ARBA00005755"/>
    </source>
</evidence>
<dbReference type="Proteomes" id="UP000580250">
    <property type="component" value="Unassembled WGS sequence"/>
</dbReference>
<dbReference type="Gene3D" id="3.40.960.10">
    <property type="entry name" value="VSR Endonuclease"/>
    <property type="match status" value="1"/>
</dbReference>
<proteinExistence type="inferred from homology"/>
<evidence type="ECO:0000313" key="11">
    <source>
        <dbReference type="EMBL" id="CAD2184719.1"/>
    </source>
</evidence>
<dbReference type="SUPFAM" id="SSF53098">
    <property type="entry name" value="Ribonuclease H-like"/>
    <property type="match status" value="1"/>
</dbReference>
<keyword evidence="6" id="KW-0239">DNA-directed DNA polymerase</keyword>
<evidence type="ECO:0000256" key="2">
    <source>
        <dbReference type="ARBA" id="ARBA00012417"/>
    </source>
</evidence>
<keyword evidence="4" id="KW-0548">Nucleotidyltransferase</keyword>
<dbReference type="InterPro" id="IPR006172">
    <property type="entry name" value="DNA-dir_DNA_pol_B"/>
</dbReference>
<dbReference type="InterPro" id="IPR004868">
    <property type="entry name" value="DNA-dir_DNA_pol_B_mt/vir"/>
</dbReference>
<dbReference type="Pfam" id="PF03175">
    <property type="entry name" value="DNA_pol_B_2"/>
    <property type="match status" value="2"/>
</dbReference>
<feature type="compositionally biased region" description="Low complexity" evidence="9">
    <location>
        <begin position="1"/>
        <end position="14"/>
    </location>
</feature>
<evidence type="ECO:0000313" key="12">
    <source>
        <dbReference type="Proteomes" id="UP000580250"/>
    </source>
</evidence>
<dbReference type="SUPFAM" id="SSF56672">
    <property type="entry name" value="DNA/RNA polymerases"/>
    <property type="match status" value="1"/>
</dbReference>
<dbReference type="OrthoDB" id="5876545at2759"/>
<keyword evidence="7" id="KW-0238">DNA-binding</keyword>